<gene>
    <name evidence="2" type="ORF">KIL84_003722</name>
</gene>
<feature type="domain" description="DUF7030" evidence="1">
    <location>
        <begin position="9"/>
        <end position="53"/>
    </location>
</feature>
<feature type="non-terminal residue" evidence="2">
    <location>
        <position position="53"/>
    </location>
</feature>
<evidence type="ECO:0000313" key="2">
    <source>
        <dbReference type="EMBL" id="KAH1168239.1"/>
    </source>
</evidence>
<dbReference type="InterPro" id="IPR054294">
    <property type="entry name" value="DUF7030"/>
</dbReference>
<accession>A0A9D4ARS4</accession>
<dbReference type="Pfam" id="PF22989">
    <property type="entry name" value="DUF7030"/>
    <property type="match status" value="1"/>
</dbReference>
<keyword evidence="3" id="KW-1185">Reference proteome</keyword>
<dbReference type="Proteomes" id="UP000827986">
    <property type="component" value="Unassembled WGS sequence"/>
</dbReference>
<evidence type="ECO:0000313" key="3">
    <source>
        <dbReference type="Proteomes" id="UP000827986"/>
    </source>
</evidence>
<comment type="caution">
    <text evidence="2">The sequence shown here is derived from an EMBL/GenBank/DDBJ whole genome shotgun (WGS) entry which is preliminary data.</text>
</comment>
<proteinExistence type="predicted"/>
<protein>
    <recommendedName>
        <fullName evidence="1">DUF7030 domain-containing protein</fullName>
    </recommendedName>
</protein>
<reference evidence="2" key="1">
    <citation type="submission" date="2021-09" db="EMBL/GenBank/DDBJ databases">
        <title>The genome of Mauremys mutica provides insights into the evolution of semi-aquatic lifestyle.</title>
        <authorList>
            <person name="Gong S."/>
            <person name="Gao Y."/>
        </authorList>
    </citation>
    <scope>NUCLEOTIDE SEQUENCE</scope>
    <source>
        <strain evidence="2">MM-2020</strain>
        <tissue evidence="2">Muscle</tissue>
    </source>
</reference>
<dbReference type="EMBL" id="JAHDVG010000486">
    <property type="protein sequence ID" value="KAH1168239.1"/>
    <property type="molecule type" value="Genomic_DNA"/>
</dbReference>
<dbReference type="AlphaFoldDB" id="A0A9D4ARS4"/>
<sequence>MAVVETRPELVGKRFLCVGGGEEEPPERGESGRWRAGVIRAVSHRDSHSPELA</sequence>
<organism evidence="2 3">
    <name type="scientific">Mauremys mutica</name>
    <name type="common">yellowpond turtle</name>
    <dbReference type="NCBI Taxonomy" id="74926"/>
    <lineage>
        <taxon>Eukaryota</taxon>
        <taxon>Metazoa</taxon>
        <taxon>Chordata</taxon>
        <taxon>Craniata</taxon>
        <taxon>Vertebrata</taxon>
        <taxon>Euteleostomi</taxon>
        <taxon>Archelosauria</taxon>
        <taxon>Testudinata</taxon>
        <taxon>Testudines</taxon>
        <taxon>Cryptodira</taxon>
        <taxon>Durocryptodira</taxon>
        <taxon>Testudinoidea</taxon>
        <taxon>Geoemydidae</taxon>
        <taxon>Geoemydinae</taxon>
        <taxon>Mauremys</taxon>
    </lineage>
</organism>
<evidence type="ECO:0000259" key="1">
    <source>
        <dbReference type="Pfam" id="PF22989"/>
    </source>
</evidence>
<name>A0A9D4ARS4_9SAUR</name>